<dbReference type="InterPro" id="IPR027417">
    <property type="entry name" value="P-loop_NTPase"/>
</dbReference>
<evidence type="ECO:0000256" key="2">
    <source>
        <dbReference type="ARBA" id="ARBA00022737"/>
    </source>
</evidence>
<dbReference type="GeneID" id="106556193"/>
<keyword evidence="5" id="KW-1185">Reference proteome</keyword>
<dbReference type="SUPFAM" id="SSF52540">
    <property type="entry name" value="P-loop containing nucleoside triphosphate hydrolases"/>
    <property type="match status" value="1"/>
</dbReference>
<organism evidence="5 6">
    <name type="scientific">Thamnophis sirtalis</name>
    <dbReference type="NCBI Taxonomy" id="35019"/>
    <lineage>
        <taxon>Eukaryota</taxon>
        <taxon>Metazoa</taxon>
        <taxon>Chordata</taxon>
        <taxon>Craniata</taxon>
        <taxon>Vertebrata</taxon>
        <taxon>Euteleostomi</taxon>
        <taxon>Lepidosauria</taxon>
        <taxon>Squamata</taxon>
        <taxon>Bifurcata</taxon>
        <taxon>Unidentata</taxon>
        <taxon>Episquamata</taxon>
        <taxon>Toxicofera</taxon>
        <taxon>Serpentes</taxon>
        <taxon>Colubroidea</taxon>
        <taxon>Colubridae</taxon>
        <taxon>Natricinae</taxon>
        <taxon>Thamnophis</taxon>
    </lineage>
</organism>
<feature type="domain" description="NACHT" evidence="3">
    <location>
        <begin position="752"/>
        <end position="904"/>
    </location>
</feature>
<keyword evidence="1" id="KW-0853">WD repeat</keyword>
<evidence type="ECO:0000256" key="1">
    <source>
        <dbReference type="ARBA" id="ARBA00022574"/>
    </source>
</evidence>
<dbReference type="InterPro" id="IPR052752">
    <property type="entry name" value="NACHT-WD_repeat"/>
</dbReference>
<dbReference type="Proteomes" id="UP000504617">
    <property type="component" value="Unplaced"/>
</dbReference>
<dbReference type="InterPro" id="IPR057588">
    <property type="entry name" value="NWD1/2-like_WH"/>
</dbReference>
<evidence type="ECO:0000313" key="6">
    <source>
        <dbReference type="RefSeq" id="XP_013930655.1"/>
    </source>
</evidence>
<dbReference type="InterPro" id="IPR007111">
    <property type="entry name" value="NACHT_NTPase"/>
</dbReference>
<evidence type="ECO:0000259" key="3">
    <source>
        <dbReference type="Pfam" id="PF05729"/>
    </source>
</evidence>
<accession>A0A6I9Z475</accession>
<sequence>MLSTYRKQNLLPKSLHSDDKVIVALPPIHKQPMENVTNPSSNLNLQKCTSDMLHEMFLSPHISKSQKHVYKDMCSKWIGKQRSHRNIPYVNITEETDMKVKKHLKNQMYFRFAKRLNRPLSNKRHLYNTEALIMKQEGDSRGQVKSFHAAVNICSEQPLVRDKISEFTENSKYKTKTPKSMQKYRELPQRQTSGDFLHLEEKDTIQERKFNGRIIYLSKSPLSGSLQFLDINGSEVNEAKKVHKGYSFLTTSHLKTQTEETKPRSIFLMETLNATNDVISCQKSPADTKTSRDVVRGRIHLPCLTRKKKFMIYICGGYQDSEVERNALMEKSLPWLYNYCKKRGYDFHVFDLRWGVKDGITNDHQMASLHTRTLKKCQKLGFQTFVVFIGQKYDDLSLPEIIGKEIFELIKATVISRKLNIKTSKYIPPADLKDEIEVERNESQGEIVEDFQKPDATEEFEAEISSQKEHEVINSNELDLLSTSLLTQKTFAEYEKELQLLNQWYKLDENCIPAVYKLQPICTVYKGIFSKDPSRRQQAKSKWLESFQKLHKILQEYATIVLGQEDAAILLRTILQQEVDQGFQVQGAREDHCHCFKRNITDLQCNLSDPQASKYIDIHPRTLEVNKNINEEHQNFVKSIHSRLRHINIYKKNVSWGKGGINPNRNRSHAYYLECLCNDFQKIVVNHFNRFISSEEIPERLCTKRKQEFNILNDEEILEHIQHYQALIKRIKGRQNFLSKLKNQVKSLNRKVTVVCGVAGSGKSGIIAEVASLASNWISGSYLLLSGMLASYELAYFGSQSPLNYDFEGLVEEFPSLLEFATLDKPLLICLDSIDELSEEYGADLSWIPPELPKNVHFIVSTSSESSISCIRKLEKITLKEHFFQIPPLTFEEINEIITCWLEKDHRRLSQYQFNHLREACRACPLPLYLYCAYKESCLWTSFSPDKEVYLPQSIPDMYSWRLSRMERSYGEQIIQRMAAYLTLSRNGITQEELLNLMSMDSVVIQEINKFQKSSVSAFPLVLWLKILDDLGEDLREQRTDNTYVFTWAHISLKHVCIQRYLKSQDSQISLHAIFADYYLGRSSQEFRKCNEPSIFQPLAWTLKKGSKTSYNFNVRKIFGAPYHLIRSKNIAVLIKECLFNYEFLLYKSWASSIVSIEEDLGAAINADRTIPDLPLLSETLKLSKTVLIKDPCQMASQLIGRLHQIVAADIPVAPGDPKKYLYLPVLLSQCQKSSIPVLIPSTSCLIAPGGLLCGFLKGDNIIFS</sequence>
<dbReference type="OrthoDB" id="2325716at2759"/>
<dbReference type="KEGG" id="tsr:106556193"/>
<feature type="domain" description="NWD1/2-like winged helix-turn-helix" evidence="4">
    <location>
        <begin position="961"/>
        <end position="1066"/>
    </location>
</feature>
<dbReference type="PANTHER" id="PTHR19871">
    <property type="entry name" value="BETA TRANSDUCIN-RELATED PROTEIN"/>
    <property type="match status" value="1"/>
</dbReference>
<proteinExistence type="predicted"/>
<dbReference type="Pfam" id="PF05729">
    <property type="entry name" value="NACHT"/>
    <property type="match status" value="1"/>
</dbReference>
<name>A0A6I9Z475_9SAUR</name>
<evidence type="ECO:0000313" key="5">
    <source>
        <dbReference type="Proteomes" id="UP000504617"/>
    </source>
</evidence>
<dbReference type="PANTHER" id="PTHR19871:SF43">
    <property type="entry name" value="SI:CH211-212K18.6"/>
    <property type="match status" value="1"/>
</dbReference>
<reference evidence="6" key="1">
    <citation type="submission" date="2025-08" db="UniProtKB">
        <authorList>
            <consortium name="RefSeq"/>
        </authorList>
    </citation>
    <scope>IDENTIFICATION</scope>
    <source>
        <tissue evidence="6">Skeletal muscle</tissue>
    </source>
</reference>
<protein>
    <submittedName>
        <fullName evidence="6">NACHT domain- and WD repeat-containing protein 1-like</fullName>
    </submittedName>
</protein>
<dbReference type="Pfam" id="PF25469">
    <property type="entry name" value="WHD_NWD1"/>
    <property type="match status" value="1"/>
</dbReference>
<keyword evidence="2" id="KW-0677">Repeat</keyword>
<gene>
    <name evidence="6" type="primary">LOC106556193</name>
</gene>
<evidence type="ECO:0000259" key="4">
    <source>
        <dbReference type="Pfam" id="PF25469"/>
    </source>
</evidence>
<dbReference type="AlphaFoldDB" id="A0A6I9Z475"/>
<dbReference type="RefSeq" id="XP_013930655.1">
    <property type="nucleotide sequence ID" value="XM_014075180.1"/>
</dbReference>